<gene>
    <name evidence="1" type="ORF">BN4901_1747</name>
</gene>
<keyword evidence="2" id="KW-1185">Reference proteome</keyword>
<sequence length="44" mass="4981">MSIGISEQNFSNNTAEWSLIIKIPNLNVSVFLCHFWLENNVISG</sequence>
<comment type="caution">
    <text evidence="1">The sequence shown here is derived from an EMBL/GenBank/DDBJ whole genome shotgun (WGS) entry which is preliminary data.</text>
</comment>
<name>A0ABY0JNL4_9ENTR</name>
<proteinExistence type="predicted"/>
<accession>A0ABY0JNL4</accession>
<evidence type="ECO:0000313" key="1">
    <source>
        <dbReference type="EMBL" id="SBW24448.1"/>
    </source>
</evidence>
<reference evidence="1 2" key="1">
    <citation type="submission" date="2016-04" db="EMBL/GenBank/DDBJ databases">
        <authorList>
            <person name="Mornico D."/>
        </authorList>
    </citation>
    <scope>NUCLEOTIDE SEQUENCE [LARGE SCALE GENOMIC DNA]</scope>
    <source>
        <strain evidence="1 2">A121</strain>
    </source>
</reference>
<evidence type="ECO:0000313" key="2">
    <source>
        <dbReference type="Proteomes" id="UP000195338"/>
    </source>
</evidence>
<organism evidence="1 2">
    <name type="scientific">Citrobacter europaeus</name>
    <dbReference type="NCBI Taxonomy" id="1914243"/>
    <lineage>
        <taxon>Bacteria</taxon>
        <taxon>Pseudomonadati</taxon>
        <taxon>Pseudomonadota</taxon>
        <taxon>Gammaproteobacteria</taxon>
        <taxon>Enterobacterales</taxon>
        <taxon>Enterobacteriaceae</taxon>
        <taxon>Citrobacter</taxon>
    </lineage>
</organism>
<protein>
    <submittedName>
        <fullName evidence="1">Uncharacterized protein</fullName>
    </submittedName>
</protein>
<dbReference type="Proteomes" id="UP000195338">
    <property type="component" value="Unassembled WGS sequence"/>
</dbReference>
<dbReference type="EMBL" id="FLUX01000019">
    <property type="protein sequence ID" value="SBW24448.1"/>
    <property type="molecule type" value="Genomic_DNA"/>
</dbReference>